<dbReference type="Pfam" id="PF13377">
    <property type="entry name" value="Peripla_BP_3"/>
    <property type="match status" value="1"/>
</dbReference>
<feature type="domain" description="HTH lacI-type" evidence="4">
    <location>
        <begin position="4"/>
        <end position="58"/>
    </location>
</feature>
<organism evidence="5 6">
    <name type="scientific">Dokdonella immobilis</name>
    <dbReference type="NCBI Taxonomy" id="578942"/>
    <lineage>
        <taxon>Bacteria</taxon>
        <taxon>Pseudomonadati</taxon>
        <taxon>Pseudomonadota</taxon>
        <taxon>Gammaproteobacteria</taxon>
        <taxon>Lysobacterales</taxon>
        <taxon>Rhodanobacteraceae</taxon>
        <taxon>Dokdonella</taxon>
    </lineage>
</organism>
<dbReference type="SMART" id="SM00354">
    <property type="entry name" value="HTH_LACI"/>
    <property type="match status" value="1"/>
</dbReference>
<evidence type="ECO:0000256" key="2">
    <source>
        <dbReference type="ARBA" id="ARBA00023125"/>
    </source>
</evidence>
<dbReference type="InterPro" id="IPR046335">
    <property type="entry name" value="LacI/GalR-like_sensor"/>
</dbReference>
<gene>
    <name evidence="5" type="ORF">SAMN05216289_1286</name>
</gene>
<dbReference type="SUPFAM" id="SSF53822">
    <property type="entry name" value="Periplasmic binding protein-like I"/>
    <property type="match status" value="1"/>
</dbReference>
<dbReference type="Pfam" id="PF00356">
    <property type="entry name" value="LacI"/>
    <property type="match status" value="1"/>
</dbReference>
<dbReference type="CDD" id="cd01545">
    <property type="entry name" value="PBP1_SalR"/>
    <property type="match status" value="1"/>
</dbReference>
<dbReference type="Proteomes" id="UP000198575">
    <property type="component" value="Unassembled WGS sequence"/>
</dbReference>
<dbReference type="AlphaFoldDB" id="A0A1I4ZQT1"/>
<dbReference type="PANTHER" id="PTHR30146">
    <property type="entry name" value="LACI-RELATED TRANSCRIPTIONAL REPRESSOR"/>
    <property type="match status" value="1"/>
</dbReference>
<evidence type="ECO:0000313" key="6">
    <source>
        <dbReference type="Proteomes" id="UP000198575"/>
    </source>
</evidence>
<dbReference type="InterPro" id="IPR010982">
    <property type="entry name" value="Lambda_DNA-bd_dom_sf"/>
</dbReference>
<dbReference type="Gene3D" id="3.40.50.2300">
    <property type="match status" value="2"/>
</dbReference>
<keyword evidence="3" id="KW-0804">Transcription</keyword>
<dbReference type="OrthoDB" id="9798934at2"/>
<dbReference type="RefSeq" id="WP_092409652.1">
    <property type="nucleotide sequence ID" value="NZ_FOVF01000028.1"/>
</dbReference>
<name>A0A1I4ZQT1_9GAMM</name>
<dbReference type="EMBL" id="FOVF01000028">
    <property type="protein sequence ID" value="SFN52582.1"/>
    <property type="molecule type" value="Genomic_DNA"/>
</dbReference>
<dbReference type="PROSITE" id="PS00356">
    <property type="entry name" value="HTH_LACI_1"/>
    <property type="match status" value="1"/>
</dbReference>
<dbReference type="SUPFAM" id="SSF47413">
    <property type="entry name" value="lambda repressor-like DNA-binding domains"/>
    <property type="match status" value="1"/>
</dbReference>
<evidence type="ECO:0000259" key="4">
    <source>
        <dbReference type="PROSITE" id="PS50932"/>
    </source>
</evidence>
<dbReference type="PROSITE" id="PS50932">
    <property type="entry name" value="HTH_LACI_2"/>
    <property type="match status" value="1"/>
</dbReference>
<evidence type="ECO:0000256" key="3">
    <source>
        <dbReference type="ARBA" id="ARBA00023163"/>
    </source>
</evidence>
<dbReference type="Gene3D" id="1.10.260.40">
    <property type="entry name" value="lambda repressor-like DNA-binding domains"/>
    <property type="match status" value="1"/>
</dbReference>
<evidence type="ECO:0000313" key="5">
    <source>
        <dbReference type="EMBL" id="SFN52582.1"/>
    </source>
</evidence>
<keyword evidence="2" id="KW-0238">DNA-binding</keyword>
<dbReference type="InterPro" id="IPR000843">
    <property type="entry name" value="HTH_LacI"/>
</dbReference>
<dbReference type="PANTHER" id="PTHR30146:SF153">
    <property type="entry name" value="LACTOSE OPERON REPRESSOR"/>
    <property type="match status" value="1"/>
</dbReference>
<dbReference type="CDD" id="cd01392">
    <property type="entry name" value="HTH_LacI"/>
    <property type="match status" value="1"/>
</dbReference>
<dbReference type="GO" id="GO:0000976">
    <property type="term" value="F:transcription cis-regulatory region binding"/>
    <property type="evidence" value="ECO:0007669"/>
    <property type="project" value="TreeGrafter"/>
</dbReference>
<accession>A0A1I4ZQT1</accession>
<evidence type="ECO:0000256" key="1">
    <source>
        <dbReference type="ARBA" id="ARBA00023015"/>
    </source>
</evidence>
<dbReference type="STRING" id="578942.SAMN05216289_1286"/>
<protein>
    <submittedName>
        <fullName evidence="5">Transcriptional regulator, LacI family</fullName>
    </submittedName>
</protein>
<proteinExistence type="predicted"/>
<keyword evidence="6" id="KW-1185">Reference proteome</keyword>
<keyword evidence="1" id="KW-0805">Transcription regulation</keyword>
<reference evidence="5 6" key="1">
    <citation type="submission" date="2016-10" db="EMBL/GenBank/DDBJ databases">
        <authorList>
            <person name="de Groot N.N."/>
        </authorList>
    </citation>
    <scope>NUCLEOTIDE SEQUENCE [LARGE SCALE GENOMIC DNA]</scope>
    <source>
        <strain evidence="5 6">CGMCC 1.7659</strain>
    </source>
</reference>
<sequence length="341" mass="37286">MSKAIIDDVAARAGVSIKTVSRVVNRERNVRPQTRARVEAAIAELNYRPRLSARSLAGNRSFMLGLIYGKPGAHYVLDIQEGILEICRPHGYELVIHPGEFRDGDLVNEVSELILDRRIDGVLLSPPISDHMEAIGLLVEAGIPLVRIAPTIDKTAHPFVETNDLEASFELAEVLIGLGHRRIGFITGHPDHRAVGLRFEGYRKALRAHGIAFQGELVTLGDNRFHAGEEGARQLLSLPSPPTAIFAANDEMAGGVIKTALAMGLRIPEQLSVVGFDDAPISRQVWPSISTIQQPIREMAKTATQILLEQLRAGEAEPHPSMHPARVILRESIAPPRTQTS</sequence>
<dbReference type="InterPro" id="IPR028082">
    <property type="entry name" value="Peripla_BP_I"/>
</dbReference>
<dbReference type="GO" id="GO:0003700">
    <property type="term" value="F:DNA-binding transcription factor activity"/>
    <property type="evidence" value="ECO:0007669"/>
    <property type="project" value="TreeGrafter"/>
</dbReference>